<dbReference type="Gene3D" id="3.60.21.10">
    <property type="match status" value="1"/>
</dbReference>
<keyword evidence="11" id="KW-0464">Manganese</keyword>
<comment type="subcellular location">
    <subcellularLocation>
        <location evidence="4">Nucleus</location>
    </subcellularLocation>
</comment>
<dbReference type="InterPro" id="IPR041816">
    <property type="entry name" value="Dbr1_N"/>
</dbReference>
<evidence type="ECO:0000256" key="13">
    <source>
        <dbReference type="ARBA" id="ARBA00058627"/>
    </source>
</evidence>
<reference evidence="16" key="1">
    <citation type="submission" date="2009-03" db="EMBL/GenBank/DDBJ databases">
        <title>Caligus rogercresseyi ESTs and full-length cDNAs.</title>
        <authorList>
            <person name="Yasuike M."/>
            <person name="von Schalburg K."/>
            <person name="Cooper G."/>
            <person name="Leong J."/>
            <person name="Jones S.R.M."/>
            <person name="Koop B.F."/>
        </authorList>
    </citation>
    <scope>NUCLEOTIDE SEQUENCE</scope>
    <source>
        <tissue evidence="16">Whole tissue</tissue>
    </source>
</reference>
<evidence type="ECO:0000256" key="2">
    <source>
        <dbReference type="ARBA" id="ARBA00001947"/>
    </source>
</evidence>
<evidence type="ECO:0000256" key="14">
    <source>
        <dbReference type="SAM" id="MobiDB-lite"/>
    </source>
</evidence>
<comment type="function">
    <text evidence="13">Cleaves the 2'-5' phosphodiester linkage at the branch point of lariat intron pre-mRNAs after splicing and converts them into linear molecules that are subsequently degraded. It thereby facilitates ribonucleotide turnover.</text>
</comment>
<dbReference type="PANTHER" id="PTHR12849:SF0">
    <property type="entry name" value="LARIAT DEBRANCHING ENZYME"/>
    <property type="match status" value="1"/>
</dbReference>
<feature type="region of interest" description="Disordered" evidence="14">
    <location>
        <begin position="403"/>
        <end position="490"/>
    </location>
</feature>
<dbReference type="SMART" id="SM01124">
    <property type="entry name" value="DBR1"/>
    <property type="match status" value="1"/>
</dbReference>
<comment type="cofactor">
    <cofactor evidence="2">
        <name>Zn(2+)</name>
        <dbReference type="ChEBI" id="CHEBI:29105"/>
    </cofactor>
</comment>
<feature type="compositionally biased region" description="Low complexity" evidence="14">
    <location>
        <begin position="454"/>
        <end position="466"/>
    </location>
</feature>
<evidence type="ECO:0000256" key="1">
    <source>
        <dbReference type="ARBA" id="ARBA00001936"/>
    </source>
</evidence>
<dbReference type="GO" id="GO:0008419">
    <property type="term" value="F:RNA lariat debranching enzyme activity"/>
    <property type="evidence" value="ECO:0007669"/>
    <property type="project" value="UniProtKB-ARBA"/>
</dbReference>
<evidence type="ECO:0000256" key="4">
    <source>
        <dbReference type="ARBA" id="ARBA00004123"/>
    </source>
</evidence>
<dbReference type="InterPro" id="IPR029052">
    <property type="entry name" value="Metallo-depent_PP-like"/>
</dbReference>
<keyword evidence="6" id="KW-0507">mRNA processing</keyword>
<dbReference type="Pfam" id="PF05011">
    <property type="entry name" value="DBR1"/>
    <property type="match status" value="1"/>
</dbReference>
<evidence type="ECO:0000256" key="8">
    <source>
        <dbReference type="ARBA" id="ARBA00022801"/>
    </source>
</evidence>
<evidence type="ECO:0000256" key="5">
    <source>
        <dbReference type="ARBA" id="ARBA00006045"/>
    </source>
</evidence>
<comment type="similarity">
    <text evidence="5">Belongs to the lariat debranching enzyme family.</text>
</comment>
<evidence type="ECO:0000256" key="10">
    <source>
        <dbReference type="ARBA" id="ARBA00023004"/>
    </source>
</evidence>
<feature type="domain" description="Lariat debranching enzyme C-terminal" evidence="15">
    <location>
        <begin position="236"/>
        <end position="381"/>
    </location>
</feature>
<protein>
    <submittedName>
        <fullName evidence="16">Lariat debranching enzyme</fullName>
    </submittedName>
</protein>
<evidence type="ECO:0000256" key="12">
    <source>
        <dbReference type="ARBA" id="ARBA00023242"/>
    </source>
</evidence>
<dbReference type="EMBL" id="BT076925">
    <property type="protein sequence ID" value="ACO11349.1"/>
    <property type="molecule type" value="mRNA"/>
</dbReference>
<dbReference type="GO" id="GO:0046872">
    <property type="term" value="F:metal ion binding"/>
    <property type="evidence" value="ECO:0007669"/>
    <property type="project" value="UniProtKB-KW"/>
</dbReference>
<evidence type="ECO:0000256" key="9">
    <source>
        <dbReference type="ARBA" id="ARBA00022833"/>
    </source>
</evidence>
<organism evidence="16">
    <name type="scientific">Caligus rogercresseyi</name>
    <name type="common">Sea louse</name>
    <dbReference type="NCBI Taxonomy" id="217165"/>
    <lineage>
        <taxon>Eukaryota</taxon>
        <taxon>Metazoa</taxon>
        <taxon>Ecdysozoa</taxon>
        <taxon>Arthropoda</taxon>
        <taxon>Crustacea</taxon>
        <taxon>Multicrustacea</taxon>
        <taxon>Hexanauplia</taxon>
        <taxon>Copepoda</taxon>
        <taxon>Siphonostomatoida</taxon>
        <taxon>Caligidae</taxon>
        <taxon>Caligus</taxon>
    </lineage>
</organism>
<dbReference type="GO" id="GO:0005634">
    <property type="term" value="C:nucleus"/>
    <property type="evidence" value="ECO:0007669"/>
    <property type="project" value="UniProtKB-SubCell"/>
</dbReference>
<evidence type="ECO:0000313" key="16">
    <source>
        <dbReference type="EMBL" id="ACO11349.1"/>
    </source>
</evidence>
<evidence type="ECO:0000256" key="6">
    <source>
        <dbReference type="ARBA" id="ARBA00022664"/>
    </source>
</evidence>
<dbReference type="AlphaFoldDB" id="C1BQP6"/>
<keyword evidence="10" id="KW-0408">Iron</keyword>
<dbReference type="InterPro" id="IPR004843">
    <property type="entry name" value="Calcineurin-like_PHP"/>
</dbReference>
<evidence type="ECO:0000256" key="7">
    <source>
        <dbReference type="ARBA" id="ARBA00022723"/>
    </source>
</evidence>
<accession>C1BQP6</accession>
<dbReference type="Pfam" id="PF00149">
    <property type="entry name" value="Metallophos"/>
    <property type="match status" value="1"/>
</dbReference>
<proteinExistence type="evidence at transcript level"/>
<evidence type="ECO:0000256" key="11">
    <source>
        <dbReference type="ARBA" id="ARBA00023211"/>
    </source>
</evidence>
<dbReference type="SUPFAM" id="SSF56300">
    <property type="entry name" value="Metallo-dependent phosphatases"/>
    <property type="match status" value="1"/>
</dbReference>
<evidence type="ECO:0000256" key="3">
    <source>
        <dbReference type="ARBA" id="ARBA00001954"/>
    </source>
</evidence>
<comment type="cofactor">
    <cofactor evidence="3">
        <name>Fe(2+)</name>
        <dbReference type="ChEBI" id="CHEBI:29033"/>
    </cofactor>
</comment>
<comment type="cofactor">
    <cofactor evidence="1">
        <name>Mn(2+)</name>
        <dbReference type="ChEBI" id="CHEBI:29035"/>
    </cofactor>
</comment>
<keyword evidence="12" id="KW-0539">Nucleus</keyword>
<dbReference type="FunFam" id="3.60.21.10:FF:000035">
    <property type="entry name" value="Lariat debranching enzyme"/>
    <property type="match status" value="1"/>
</dbReference>
<dbReference type="PANTHER" id="PTHR12849">
    <property type="entry name" value="RNA LARIAT DEBRANCHING ENZYME"/>
    <property type="match status" value="1"/>
</dbReference>
<name>C1BQP6_CALRO</name>
<gene>
    <name evidence="16" type="primary">DBR1</name>
</gene>
<keyword evidence="7" id="KW-0479">Metal-binding</keyword>
<dbReference type="CDD" id="cd00844">
    <property type="entry name" value="MPP_Dbr1_N"/>
    <property type="match status" value="1"/>
</dbReference>
<sequence>MRIAVEGCAHGCLEEIYSTVGEIEKRHNYKVDLLLCCGDFQSVRNLEDLKTMACPDKFKATGSFYKYYSGELKAPIMTIFIGGNHEASNFLQELPYGGWVAPNIYFLGKAGVINVGGIRIGGLSGIYKPRDYTSGHHEHVPYSEGSKRSVYHIRNLEVFRLKQLRDSPPDIMMSHDWPCGITDHGNVEQLMRFKPFLRKDIEENALGSPPCMEILQLLMPKYWFSAHLHAKFSALVPHEESDKETKFLALDKCLPRRRFLQIIDLPSNDQGPLKISQDLAWLSILKSTNDLLSVSSGRVHMPGPGYSGRFDYRPTPEELEEIRELFKEGFEIRESEFEPSTKVTFADQKIENLYGTSMPSVPLKNSQTDHFVAKLGIHDPVQSALDQNKGGRIRLSDLRDEMNETSCSTRNEDEIVLSDDEEEEEKSDSKNDSSITQNASKEFIEEDSSFFIDTTPSTPLLPSGTGDEPHSKKRLIKRRNISIYQAEDNS</sequence>
<keyword evidence="9" id="KW-0862">Zinc</keyword>
<evidence type="ECO:0000259" key="15">
    <source>
        <dbReference type="SMART" id="SM01124"/>
    </source>
</evidence>
<dbReference type="InterPro" id="IPR007708">
    <property type="entry name" value="DBR1_C"/>
</dbReference>
<dbReference type="GO" id="GO:0000398">
    <property type="term" value="P:mRNA splicing, via spliceosome"/>
    <property type="evidence" value="ECO:0007669"/>
    <property type="project" value="TreeGrafter"/>
</dbReference>
<feature type="compositionally biased region" description="Acidic residues" evidence="14">
    <location>
        <begin position="414"/>
        <end position="426"/>
    </location>
</feature>
<keyword evidence="8" id="KW-0378">Hydrolase</keyword>
<feature type="compositionally biased region" description="Basic residues" evidence="14">
    <location>
        <begin position="471"/>
        <end position="480"/>
    </location>
</feature>